<dbReference type="Proteomes" id="UP000254978">
    <property type="component" value="Unassembled WGS sequence"/>
</dbReference>
<organism evidence="3 4">
    <name type="scientific">Mycolicibacterium tokaiense</name>
    <dbReference type="NCBI Taxonomy" id="39695"/>
    <lineage>
        <taxon>Bacteria</taxon>
        <taxon>Bacillati</taxon>
        <taxon>Actinomycetota</taxon>
        <taxon>Actinomycetes</taxon>
        <taxon>Mycobacteriales</taxon>
        <taxon>Mycobacteriaceae</taxon>
        <taxon>Mycolicibacterium</taxon>
    </lineage>
</organism>
<dbReference type="InterPro" id="IPR019965">
    <property type="entry name" value="PPOX_F420-dep_Rv2061_put"/>
</dbReference>
<evidence type="ECO:0000313" key="4">
    <source>
        <dbReference type="Proteomes" id="UP000254978"/>
    </source>
</evidence>
<dbReference type="PANTHER" id="PTHR35176">
    <property type="entry name" value="HEME OXYGENASE HI_0854-RELATED"/>
    <property type="match status" value="1"/>
</dbReference>
<dbReference type="GO" id="GO:0070967">
    <property type="term" value="F:coenzyme F420 binding"/>
    <property type="evidence" value="ECO:0007669"/>
    <property type="project" value="TreeGrafter"/>
</dbReference>
<dbReference type="PANTHER" id="PTHR35176:SF11">
    <property type="entry name" value="PYRIDOXAMINE 5'-PHOSPHATE OXIDASE FAMILY PROTEIN"/>
    <property type="match status" value="1"/>
</dbReference>
<reference evidence="3 4" key="1">
    <citation type="submission" date="2018-06" db="EMBL/GenBank/DDBJ databases">
        <authorList>
            <consortium name="Pathogen Informatics"/>
            <person name="Doyle S."/>
        </authorList>
    </citation>
    <scope>NUCLEOTIDE SEQUENCE [LARGE SCALE GENOMIC DNA]</scope>
    <source>
        <strain evidence="3 4">NCTC10821</strain>
    </source>
</reference>
<dbReference type="InterPro" id="IPR012349">
    <property type="entry name" value="Split_barrel_FMN-bd"/>
</dbReference>
<sequence>MDDDLVSRIAGEDFVALTTFKRDGTPVSTPMWIARDGDHLVVWTPRESWKVKRVRRDPRVEMRPCSRMGKTEPGAPVLAGTAVVIDEPGHVSRAAGLVKAKYGLQFRVITVIEAILARGAKPRVALQITPAG</sequence>
<keyword evidence="1" id="KW-0560">Oxidoreductase</keyword>
<protein>
    <submittedName>
        <fullName evidence="3">Pyridoxamine 5-phosphate oxidase</fullName>
    </submittedName>
</protein>
<name>A0A378THE0_9MYCO</name>
<dbReference type="Gene3D" id="2.30.110.10">
    <property type="entry name" value="Electron Transport, Fmn-binding Protein, Chain A"/>
    <property type="match status" value="1"/>
</dbReference>
<keyword evidence="4" id="KW-1185">Reference proteome</keyword>
<dbReference type="Pfam" id="PF01243">
    <property type="entry name" value="PNPOx_N"/>
    <property type="match status" value="1"/>
</dbReference>
<gene>
    <name evidence="3" type="ORF">NCTC10821_03759</name>
</gene>
<dbReference type="GO" id="GO:0005829">
    <property type="term" value="C:cytosol"/>
    <property type="evidence" value="ECO:0007669"/>
    <property type="project" value="TreeGrafter"/>
</dbReference>
<dbReference type="SUPFAM" id="SSF50475">
    <property type="entry name" value="FMN-binding split barrel"/>
    <property type="match status" value="1"/>
</dbReference>
<dbReference type="AlphaFoldDB" id="A0A378THE0"/>
<proteinExistence type="predicted"/>
<evidence type="ECO:0000313" key="3">
    <source>
        <dbReference type="EMBL" id="STZ60221.1"/>
    </source>
</evidence>
<dbReference type="RefSeq" id="WP_115279460.1">
    <property type="nucleotide sequence ID" value="NZ_AP022600.1"/>
</dbReference>
<dbReference type="EMBL" id="UGQT01000001">
    <property type="protein sequence ID" value="STZ60221.1"/>
    <property type="molecule type" value="Genomic_DNA"/>
</dbReference>
<dbReference type="OrthoDB" id="5738083at2"/>
<dbReference type="GO" id="GO:0016627">
    <property type="term" value="F:oxidoreductase activity, acting on the CH-CH group of donors"/>
    <property type="evidence" value="ECO:0007669"/>
    <property type="project" value="TreeGrafter"/>
</dbReference>
<dbReference type="InterPro" id="IPR011576">
    <property type="entry name" value="Pyridox_Oxase_N"/>
</dbReference>
<accession>A0A378THE0</accession>
<dbReference type="NCBIfam" id="TIGR03666">
    <property type="entry name" value="Rv2061_F420"/>
    <property type="match status" value="1"/>
</dbReference>
<dbReference type="InterPro" id="IPR052019">
    <property type="entry name" value="F420H2_bilvrd_red/Heme_oxyg"/>
</dbReference>
<evidence type="ECO:0000259" key="2">
    <source>
        <dbReference type="Pfam" id="PF01243"/>
    </source>
</evidence>
<evidence type="ECO:0000256" key="1">
    <source>
        <dbReference type="ARBA" id="ARBA00023002"/>
    </source>
</evidence>
<feature type="domain" description="Pyridoxamine 5'-phosphate oxidase N-terminal" evidence="2">
    <location>
        <begin position="2"/>
        <end position="131"/>
    </location>
</feature>